<dbReference type="EMBL" id="HACA01022474">
    <property type="protein sequence ID" value="CDW39835.1"/>
    <property type="molecule type" value="Transcribed_RNA"/>
</dbReference>
<dbReference type="AlphaFoldDB" id="A0A0K2UP38"/>
<protein>
    <submittedName>
        <fullName evidence="1">Uncharacterized protein</fullName>
    </submittedName>
</protein>
<proteinExistence type="predicted"/>
<accession>A0A0K2UP38</accession>
<feature type="non-terminal residue" evidence="1">
    <location>
        <position position="1"/>
    </location>
</feature>
<name>A0A0K2UP38_LEPSM</name>
<organism evidence="1">
    <name type="scientific">Lepeophtheirus salmonis</name>
    <name type="common">Salmon louse</name>
    <name type="synonym">Caligus salmonis</name>
    <dbReference type="NCBI Taxonomy" id="72036"/>
    <lineage>
        <taxon>Eukaryota</taxon>
        <taxon>Metazoa</taxon>
        <taxon>Ecdysozoa</taxon>
        <taxon>Arthropoda</taxon>
        <taxon>Crustacea</taxon>
        <taxon>Multicrustacea</taxon>
        <taxon>Hexanauplia</taxon>
        <taxon>Copepoda</taxon>
        <taxon>Siphonostomatoida</taxon>
        <taxon>Caligidae</taxon>
        <taxon>Lepeophtheirus</taxon>
    </lineage>
</organism>
<sequence>STAFKTNPLVIGSSYIIYIFDKHICLIVWSRFVYGLEVFPRIILSLSIFILETSTREKLKHNYWTIFIIRKPFSKRSELYFLPLEYENISLISRVLCSLSKCRLRYEARRDHKEVENNDVIIIHGSYKKKLKCLP</sequence>
<reference evidence="1" key="1">
    <citation type="submission" date="2014-05" db="EMBL/GenBank/DDBJ databases">
        <authorList>
            <person name="Chronopoulou M."/>
        </authorList>
    </citation>
    <scope>NUCLEOTIDE SEQUENCE</scope>
    <source>
        <tissue evidence="1">Whole organism</tissue>
    </source>
</reference>
<evidence type="ECO:0000313" key="1">
    <source>
        <dbReference type="EMBL" id="CDW39835.1"/>
    </source>
</evidence>